<dbReference type="InterPro" id="IPR046866">
    <property type="entry name" value="FapA_N"/>
</dbReference>
<dbReference type="Gene3D" id="2.160.20.70">
    <property type="match status" value="1"/>
</dbReference>
<dbReference type="GO" id="GO:0000902">
    <property type="term" value="P:cell morphogenesis"/>
    <property type="evidence" value="ECO:0007669"/>
    <property type="project" value="InterPro"/>
</dbReference>
<dbReference type="Proteomes" id="UP000198862">
    <property type="component" value="Unassembled WGS sequence"/>
</dbReference>
<feature type="domain" description="Flagellar Assembly Protein A N-terminal region" evidence="1">
    <location>
        <begin position="75"/>
        <end position="252"/>
    </location>
</feature>
<reference evidence="2 3" key="1">
    <citation type="submission" date="2016-10" db="EMBL/GenBank/DDBJ databases">
        <authorList>
            <person name="de Groot N.N."/>
        </authorList>
    </citation>
    <scope>NUCLEOTIDE SEQUENCE [LARGE SCALE GENOMIC DNA]</scope>
    <source>
        <strain evidence="2 3">DSM 6059</strain>
    </source>
</reference>
<dbReference type="PANTHER" id="PTHR38032:SF1">
    <property type="entry name" value="RNA-BINDING PROTEIN KHPB N-TERMINAL DOMAIN-CONTAINING PROTEIN"/>
    <property type="match status" value="1"/>
</dbReference>
<dbReference type="OrthoDB" id="5807941at2"/>
<dbReference type="Pfam" id="PF03961">
    <property type="entry name" value="FapA"/>
    <property type="match status" value="1"/>
</dbReference>
<dbReference type="InterPro" id="IPR046865">
    <property type="entry name" value="FapA_b_solenoid"/>
</dbReference>
<dbReference type="EMBL" id="FOLO01000002">
    <property type="protein sequence ID" value="SFB90631.1"/>
    <property type="molecule type" value="Genomic_DNA"/>
</dbReference>
<accession>A0A1I1EUA0</accession>
<keyword evidence="3" id="KW-1185">Reference proteome</keyword>
<evidence type="ECO:0000259" key="1">
    <source>
        <dbReference type="Pfam" id="PF20250"/>
    </source>
</evidence>
<dbReference type="InterPro" id="IPR005646">
    <property type="entry name" value="FapA"/>
</dbReference>
<dbReference type="InterPro" id="IPR036145">
    <property type="entry name" value="MinC_C_sf"/>
</dbReference>
<protein>
    <recommendedName>
        <fullName evidence="1">Flagellar Assembly Protein A N-terminal region domain-containing protein</fullName>
    </recommendedName>
</protein>
<proteinExistence type="predicted"/>
<evidence type="ECO:0000313" key="3">
    <source>
        <dbReference type="Proteomes" id="UP000198862"/>
    </source>
</evidence>
<dbReference type="PANTHER" id="PTHR38032">
    <property type="entry name" value="POLYMERASE-RELATED"/>
    <property type="match status" value="1"/>
</dbReference>
<dbReference type="STRING" id="1123010.SAMN02745724_00445"/>
<dbReference type="RefSeq" id="WP_091979448.1">
    <property type="nucleotide sequence ID" value="NZ_FOLO01000002.1"/>
</dbReference>
<dbReference type="AlphaFoldDB" id="A0A1I1EUA0"/>
<organism evidence="2 3">
    <name type="scientific">Pseudoalteromonas denitrificans DSM 6059</name>
    <dbReference type="NCBI Taxonomy" id="1123010"/>
    <lineage>
        <taxon>Bacteria</taxon>
        <taxon>Pseudomonadati</taxon>
        <taxon>Pseudomonadota</taxon>
        <taxon>Gammaproteobacteria</taxon>
        <taxon>Alteromonadales</taxon>
        <taxon>Pseudoalteromonadaceae</taxon>
        <taxon>Pseudoalteromonas</taxon>
    </lineage>
</organism>
<gene>
    <name evidence="2" type="ORF">SAMN02745724_00445</name>
</gene>
<dbReference type="InterPro" id="IPR016098">
    <property type="entry name" value="CAP/MinC_C"/>
</dbReference>
<evidence type="ECO:0000313" key="2">
    <source>
        <dbReference type="EMBL" id="SFB90631.1"/>
    </source>
</evidence>
<sequence>MSLFSLNQETKQVQLVQHPVDSGYPASADQLVELIEASEFSEYELDLASIRSLFTNSNTIKAPPYFIAKAVDATITVKIDDTNMTAEATLITAKGGGIANADNMILVLEEAGVKNGINNKAIESFLGRQFECQGGDSYSGIVAHGKRTKDGDDTRFVRLCATAQDRVLSPQTKDDGKVDMRDLGALITVNPGTPLMQRIPPSLGEDGYSVFGDILPAKPGRDFPLQIMDGTALDPKNPDILVADAVGVPVAVSRGMRVDDVVCYNNVDVTTGHIEFDGSVIVSGDVKDGMKIKATGDITVLGFVESAEIISESAVTVIHGVIGRKREEGSDFTCSVQANSNVSIGYSQYSKLNSGQDLMIDKQALHCELSARRLIRVGKGDKPRGKIIGGQIIDALRVETGELGAPSGTKTKIYLAQYWHELREKLNHLSALEKTINSKSNVLKQAKKKAEKIPGAEQKRLYLAKIKASEDQLLTKLKKVYKNRDILRKKLKMLLQTSRLTINELMHPGVELHIAKDNKHFSRIYPPNLLKVTEGKITQTFK</sequence>
<name>A0A1I1EUA0_9GAMM</name>
<dbReference type="Pfam" id="PF20250">
    <property type="entry name" value="FapA_N"/>
    <property type="match status" value="1"/>
</dbReference>
<dbReference type="SUPFAM" id="SSF63848">
    <property type="entry name" value="Cell-division inhibitor MinC, C-terminal domain"/>
    <property type="match status" value="1"/>
</dbReference>